<dbReference type="InterPro" id="IPR039657">
    <property type="entry name" value="Dimethylallyltransferase"/>
</dbReference>
<gene>
    <name evidence="6" type="ORF">HAZT_HAZT006905</name>
</gene>
<sequence>MRVLIRRPFSCRSIEIWENTGVRHSEHLLRQKQMEGGSVLGGGLRFSNTVVLWVTCEQEVLNKRLDNRVDEMLQKGLIAELLDFHDQYNKQRLKWEGCETTVDHVAGERIPVSQSSDLKDTEAREVGKRLLSAECQPVCKRSKREHSSADEDSQDKSGDNACDNDQNGEISSTSISKTLNPPKKSSTTTKPVADYTLGIFQSIGFKEFHDYLILPPQERESEKGMMQYKNGVELLKLVTRRYARRQIKWIKNRFTNVLEREVPRMYALDTTNPSDWDTAVHAPAAAIVKALIAGDAPPPDITPVTTTPKTKEEIMSNYPLILAIPTVSGNTQISLFGIHLSGDAALVQRLRPRLYRRASVAGASRRQQAQESQAEEQTNGRNDYINKTPLIYFHKAVKMTIHDRKNN</sequence>
<dbReference type="GO" id="GO:0052381">
    <property type="term" value="F:tRNA dimethylallyltransferase activity"/>
    <property type="evidence" value="ECO:0007669"/>
    <property type="project" value="TreeGrafter"/>
</dbReference>
<comment type="caution">
    <text evidence="6">The sequence shown here is derived from an EMBL/GenBank/DDBJ whole genome shotgun (WGS) entry which is preliminary data.</text>
</comment>
<proteinExistence type="inferred from homology"/>
<dbReference type="GO" id="GO:0005524">
    <property type="term" value="F:ATP binding"/>
    <property type="evidence" value="ECO:0007669"/>
    <property type="project" value="UniProtKB-KW"/>
</dbReference>
<dbReference type="Gene3D" id="3.40.50.300">
    <property type="entry name" value="P-loop containing nucleotide triphosphate hydrolases"/>
    <property type="match status" value="1"/>
</dbReference>
<organism evidence="6">
    <name type="scientific">Hyalella azteca</name>
    <name type="common">Amphipod</name>
    <dbReference type="NCBI Taxonomy" id="294128"/>
    <lineage>
        <taxon>Eukaryota</taxon>
        <taxon>Metazoa</taxon>
        <taxon>Ecdysozoa</taxon>
        <taxon>Arthropoda</taxon>
        <taxon>Crustacea</taxon>
        <taxon>Multicrustacea</taxon>
        <taxon>Malacostraca</taxon>
        <taxon>Eumalacostraca</taxon>
        <taxon>Peracarida</taxon>
        <taxon>Amphipoda</taxon>
        <taxon>Senticaudata</taxon>
        <taxon>Talitrida</taxon>
        <taxon>Talitroidea</taxon>
        <taxon>Hyalellidae</taxon>
        <taxon>Hyalella</taxon>
    </lineage>
</organism>
<reference evidence="6" key="2">
    <citation type="journal article" date="2018" name="Environ. Sci. Technol.">
        <title>The Toxicogenome of Hyalella azteca: A Model for Sediment Ecotoxicology and Evolutionary Toxicology.</title>
        <authorList>
            <person name="Poynton H.C."/>
            <person name="Hasenbein S."/>
            <person name="Benoit J.B."/>
            <person name="Sepulveda M.S."/>
            <person name="Poelchau M.F."/>
            <person name="Hughes D.S.T."/>
            <person name="Murali S.C."/>
            <person name="Chen S."/>
            <person name="Glastad K.M."/>
            <person name="Goodisman M.A.D."/>
            <person name="Werren J.H."/>
            <person name="Vineis J.H."/>
            <person name="Bowen J.L."/>
            <person name="Friedrich M."/>
            <person name="Jones J."/>
            <person name="Robertson H.M."/>
            <person name="Feyereisen R."/>
            <person name="Mechler-Hickson A."/>
            <person name="Mathers N."/>
            <person name="Lee C.E."/>
            <person name="Colbourne J.K."/>
            <person name="Biales A."/>
            <person name="Johnston J.S."/>
            <person name="Wellborn G.A."/>
            <person name="Rosendale A.J."/>
            <person name="Cridge A.G."/>
            <person name="Munoz-Torres M.C."/>
            <person name="Bain P.A."/>
            <person name="Manny A.R."/>
            <person name="Major K.M."/>
            <person name="Lambert F.N."/>
            <person name="Vulpe C.D."/>
            <person name="Tuck P."/>
            <person name="Blalock B.J."/>
            <person name="Lin Y.Y."/>
            <person name="Smith M.E."/>
            <person name="Ochoa-Acuna H."/>
            <person name="Chen M.M."/>
            <person name="Childers C.P."/>
            <person name="Qu J."/>
            <person name="Dugan S."/>
            <person name="Lee S.L."/>
            <person name="Chao H."/>
            <person name="Dinh H."/>
            <person name="Han Y."/>
            <person name="Doddapaneni H."/>
            <person name="Worley K.C."/>
            <person name="Muzny D.M."/>
            <person name="Gibbs R.A."/>
            <person name="Richards S."/>
        </authorList>
    </citation>
    <scope>NUCLEOTIDE SEQUENCE</scope>
    <source>
        <strain evidence="6">HAZT.00-mixed</strain>
        <tissue evidence="6">Whole organism</tissue>
    </source>
</reference>
<dbReference type="GO" id="GO:0006400">
    <property type="term" value="P:tRNA modification"/>
    <property type="evidence" value="ECO:0007669"/>
    <property type="project" value="TreeGrafter"/>
</dbReference>
<feature type="compositionally biased region" description="Polar residues" evidence="5">
    <location>
        <begin position="163"/>
        <end position="190"/>
    </location>
</feature>
<dbReference type="PANTHER" id="PTHR11088">
    <property type="entry name" value="TRNA DIMETHYLALLYLTRANSFERASE"/>
    <property type="match status" value="1"/>
</dbReference>
<dbReference type="Proteomes" id="UP000711488">
    <property type="component" value="Unassembled WGS sequence"/>
</dbReference>
<evidence type="ECO:0000256" key="5">
    <source>
        <dbReference type="SAM" id="MobiDB-lite"/>
    </source>
</evidence>
<keyword evidence="4" id="KW-0067">ATP-binding</keyword>
<protein>
    <submittedName>
        <fullName evidence="6">Uncharacterized protein</fullName>
    </submittedName>
</protein>
<evidence type="ECO:0000256" key="1">
    <source>
        <dbReference type="ARBA" id="ARBA00005842"/>
    </source>
</evidence>
<feature type="region of interest" description="Disordered" evidence="5">
    <location>
        <begin position="360"/>
        <end position="383"/>
    </location>
</feature>
<evidence type="ECO:0000256" key="3">
    <source>
        <dbReference type="ARBA" id="ARBA00022741"/>
    </source>
</evidence>
<dbReference type="InterPro" id="IPR027417">
    <property type="entry name" value="P-loop_NTPase"/>
</dbReference>
<comment type="similarity">
    <text evidence="1">Belongs to the IPP transferase family.</text>
</comment>
<evidence type="ECO:0000256" key="2">
    <source>
        <dbReference type="ARBA" id="ARBA00022679"/>
    </source>
</evidence>
<name>A0A6A0H326_HYAAZ</name>
<keyword evidence="3" id="KW-0547">Nucleotide-binding</keyword>
<dbReference type="AlphaFoldDB" id="A0A6A0H326"/>
<feature type="region of interest" description="Disordered" evidence="5">
    <location>
        <begin position="141"/>
        <end position="190"/>
    </location>
</feature>
<keyword evidence="2" id="KW-0808">Transferase</keyword>
<reference evidence="6" key="1">
    <citation type="submission" date="2014-08" db="EMBL/GenBank/DDBJ databases">
        <authorList>
            <person name="Murali S."/>
            <person name="Richards S."/>
            <person name="Bandaranaike D."/>
            <person name="Bellair M."/>
            <person name="Blankenburg K."/>
            <person name="Chao H."/>
            <person name="Dinh H."/>
            <person name="Doddapaneni H."/>
            <person name="Dugan-Rocha S."/>
            <person name="Elkadiri S."/>
            <person name="Gnanaolivu R."/>
            <person name="Hughes D."/>
            <person name="Lee S."/>
            <person name="Li M."/>
            <person name="Ming W."/>
            <person name="Munidasa M."/>
            <person name="Muniz J."/>
            <person name="Nguyen L."/>
            <person name="Osuji N."/>
            <person name="Pu L.-L."/>
            <person name="Puazo M."/>
            <person name="Skinner E."/>
            <person name="Qu C."/>
            <person name="Quiroz J."/>
            <person name="Raj R."/>
            <person name="Weissenberger G."/>
            <person name="Xin Y."/>
            <person name="Zou X."/>
            <person name="Han Y."/>
            <person name="Worley K."/>
            <person name="Muzny D."/>
            <person name="Gibbs R."/>
        </authorList>
    </citation>
    <scope>NUCLEOTIDE SEQUENCE</scope>
    <source>
        <strain evidence="6">HAZT.00-mixed</strain>
        <tissue evidence="6">Whole organism</tissue>
    </source>
</reference>
<dbReference type="GO" id="GO:0005739">
    <property type="term" value="C:mitochondrion"/>
    <property type="evidence" value="ECO:0007669"/>
    <property type="project" value="TreeGrafter"/>
</dbReference>
<dbReference type="EMBL" id="JQDR03009004">
    <property type="protein sequence ID" value="KAA0196336.1"/>
    <property type="molecule type" value="Genomic_DNA"/>
</dbReference>
<accession>A0A6A0H326</accession>
<feature type="compositionally biased region" description="Low complexity" evidence="5">
    <location>
        <begin position="363"/>
        <end position="377"/>
    </location>
</feature>
<dbReference type="Pfam" id="PF01715">
    <property type="entry name" value="IPPT"/>
    <property type="match status" value="2"/>
</dbReference>
<feature type="compositionally biased region" description="Basic and acidic residues" evidence="5">
    <location>
        <begin position="145"/>
        <end position="158"/>
    </location>
</feature>
<evidence type="ECO:0000256" key="4">
    <source>
        <dbReference type="ARBA" id="ARBA00022840"/>
    </source>
</evidence>
<dbReference type="PANTHER" id="PTHR11088:SF89">
    <property type="entry name" value="TRNA DIMETHYLALLYLTRANSFERASE"/>
    <property type="match status" value="1"/>
</dbReference>
<reference evidence="6" key="3">
    <citation type="submission" date="2019-06" db="EMBL/GenBank/DDBJ databases">
        <authorList>
            <person name="Poynton C."/>
            <person name="Hasenbein S."/>
            <person name="Benoit J.B."/>
            <person name="Sepulveda M.S."/>
            <person name="Poelchau M.F."/>
            <person name="Murali S.C."/>
            <person name="Chen S."/>
            <person name="Glastad K.M."/>
            <person name="Werren J.H."/>
            <person name="Vineis J.H."/>
            <person name="Bowen J.L."/>
            <person name="Friedrich M."/>
            <person name="Jones J."/>
            <person name="Robertson H.M."/>
            <person name="Feyereisen R."/>
            <person name="Mechler-Hickson A."/>
            <person name="Mathers N."/>
            <person name="Lee C.E."/>
            <person name="Colbourne J.K."/>
            <person name="Biales A."/>
            <person name="Johnston J.S."/>
            <person name="Wellborn G.A."/>
            <person name="Rosendale A.J."/>
            <person name="Cridge A.G."/>
            <person name="Munoz-Torres M.C."/>
            <person name="Bain P.A."/>
            <person name="Manny A.R."/>
            <person name="Major K.M."/>
            <person name="Lambert F.N."/>
            <person name="Vulpe C.D."/>
            <person name="Tuck P."/>
            <person name="Blalock B.J."/>
            <person name="Lin Y.-Y."/>
            <person name="Smith M.E."/>
            <person name="Ochoa-Acuna H."/>
            <person name="Chen M.-J.M."/>
            <person name="Childers C.P."/>
            <person name="Qu J."/>
            <person name="Dugan S."/>
            <person name="Lee S.L."/>
            <person name="Chao H."/>
            <person name="Dinh H."/>
            <person name="Han Y."/>
            <person name="Doddapaneni H."/>
            <person name="Worley K.C."/>
            <person name="Muzny D.M."/>
            <person name="Gibbs R.A."/>
            <person name="Richards S."/>
        </authorList>
    </citation>
    <scope>NUCLEOTIDE SEQUENCE</scope>
    <source>
        <strain evidence="6">HAZT.00-mixed</strain>
        <tissue evidence="6">Whole organism</tissue>
    </source>
</reference>
<dbReference type="OrthoDB" id="775260at2759"/>
<evidence type="ECO:0000313" key="6">
    <source>
        <dbReference type="EMBL" id="KAA0196336.1"/>
    </source>
</evidence>